<gene>
    <name evidence="3" type="ORF">Hypma_003115</name>
</gene>
<dbReference type="STRING" id="39966.A0A369J8Z9"/>
<feature type="compositionally biased region" description="Pro residues" evidence="2">
    <location>
        <begin position="866"/>
        <end position="878"/>
    </location>
</feature>
<evidence type="ECO:0000313" key="4">
    <source>
        <dbReference type="Proteomes" id="UP000076154"/>
    </source>
</evidence>
<evidence type="ECO:0000256" key="2">
    <source>
        <dbReference type="SAM" id="MobiDB-lite"/>
    </source>
</evidence>
<feature type="region of interest" description="Disordered" evidence="2">
    <location>
        <begin position="255"/>
        <end position="274"/>
    </location>
</feature>
<dbReference type="EMBL" id="LUEZ02000129">
    <property type="protein sequence ID" value="RDB16223.1"/>
    <property type="molecule type" value="Genomic_DNA"/>
</dbReference>
<feature type="region of interest" description="Disordered" evidence="2">
    <location>
        <begin position="1"/>
        <end position="59"/>
    </location>
</feature>
<feature type="region of interest" description="Disordered" evidence="2">
    <location>
        <begin position="70"/>
        <end position="89"/>
    </location>
</feature>
<comment type="caution">
    <text evidence="3">The sequence shown here is derived from an EMBL/GenBank/DDBJ whole genome shotgun (WGS) entry which is preliminary data.</text>
</comment>
<feature type="region of interest" description="Disordered" evidence="2">
    <location>
        <begin position="862"/>
        <end position="885"/>
    </location>
</feature>
<dbReference type="InParanoid" id="A0A369J8Z9"/>
<name>A0A369J8Z9_HYPMA</name>
<dbReference type="OrthoDB" id="3183767at2759"/>
<feature type="compositionally biased region" description="Basic and acidic residues" evidence="2">
    <location>
        <begin position="255"/>
        <end position="270"/>
    </location>
</feature>
<feature type="compositionally biased region" description="Acidic residues" evidence="2">
    <location>
        <begin position="1263"/>
        <end position="1301"/>
    </location>
</feature>
<feature type="compositionally biased region" description="Acidic residues" evidence="2">
    <location>
        <begin position="1242"/>
        <end position="1255"/>
    </location>
</feature>
<reference evidence="3" key="1">
    <citation type="submission" date="2018-04" db="EMBL/GenBank/DDBJ databases">
        <title>Whole genome sequencing of Hypsizygus marmoreus.</title>
        <authorList>
            <person name="Choi I.-G."/>
            <person name="Min B."/>
            <person name="Kim J.-G."/>
            <person name="Kim S."/>
            <person name="Oh Y.-L."/>
            <person name="Kong W.-S."/>
            <person name="Park H."/>
            <person name="Jeong J."/>
            <person name="Song E.-S."/>
        </authorList>
    </citation>
    <scope>NUCLEOTIDE SEQUENCE [LARGE SCALE GENOMIC DNA]</scope>
    <source>
        <strain evidence="3">51987-8</strain>
    </source>
</reference>
<feature type="compositionally biased region" description="Basic and acidic residues" evidence="2">
    <location>
        <begin position="48"/>
        <end position="59"/>
    </location>
</feature>
<proteinExistence type="predicted"/>
<sequence>MLECGSSCPRKFETASQGALSRHRKSCPGYQQHTTAGHAHHKRVVSGRIEKKNGQLKDQKARILSNDTLPIAGSSASAPQPMDIDSPVENIPSPPMLRTPSPPPPPKFTAARRPQRRYKLPARYRDILPEPPLPAVEPEPEPLVRHIFLLVRNRFQTTVNSFGLWRDYLYHPSHDPDAFVSPEDLYRDRHHVAEPHFEASAIEDHQPAHPHANESIALLSQWQNSGSSSKSDQEMNRLVNDVLLHPEFRAEDLKGFNAQRENRRADEDTPKSSYLEGFTETSVDIEVPSGDKNVPPRHFSIPGLLYCKLTSVIRAAFADPLAAKFHFSPYKLFHKSSSTGEDERVFSELYDSDTFIEAHDKVQRAPLPPDDPDCKHERVVAALMLWSDSTHLANFGTAKLWPIYLLFGNLSKYIRAQPNSGATHHLAYIPSLPDSIQDELASSHSKWGTQKKDILTHCRRELMHAVWKFLLDDEFIHAYTYGIVIKCHDGIERRVYPRIFTYSADYPEKVLLATIRDKGLCPCPRCLVRKSQVDRMGYVTDMKTRVDQARKYLWNKVKRAREYIYSNAFPINGVAVNDLLKPTSSVPTVNAFVDRLGFDFDPSKMLVVDLMHEFELGIWKALFTHLIRMLYAAAPNGRLVTELDRRFRQMPTFGNSTIRRFANNASEMKKLAAWDFEDLLQCAIPAFEGLLDEPHNLRLMKLLYRTAEWHAFAKLRLQTDATLMRLEQLTKEFGLLMRQFRDLSCTQFKTTELPREVAARGHRVQKKQVAKALATTTTPSASTSVVPTSMDPVPAVMMTTSAVPTILNNPISDAIMTDAALPSDIAVLPASINPVPATTMTAVPVAVNNTSSDAIATDAVLSPDAVTPPPVPEPPTGPAPGKTSRKLKTLNLLTYKFHALGDYVQMIRQFGGTDSFSTQLGELAHRLVKRLYALTNKRAATKQIGKRVRRLQKARLAMERKNLHDRTHQNGQISKEDVVNDLTLHHRITYSKNHPLDLFSLVQRNSHDPAYVRFIPKLQDHILGCLLEREFDGDAHEDFNHEDRNTVRVVGNKICQGNICRINYTTYDIRRDEDSINPRSHPDIMVRSPETGDSAEPYWYARVIGVFHAMVSTSHPLAHDRTIQCMEFLWVRWFGVEPGYRCGFRQARLPKVGFVESTDDYAFTFLDPAHIIRGCHLIPAFAAGCTSNLFPVGQSAARVLNSDDTDDWANFYVGIFVDRDMMMQHYGGGIGHHENSVATPQEDTEPDEFEEEVQVEDPNRETENDDSDSESDGSSDSDGDESSDEDESGSDTDGPDDDEDGAPYLTFSGIRRVIDCPSDLSEPVPQSTPFQAPTMNNPMKSPPAPSPTLVSGRQGLSGVHKDNRPGNGEQRECRKSAISATDKFKENYAPKGMLDDNVDSQEWLDNIKQHPPGEKSASGSRPQSDDVEFVDTPSPRKKQKLDEVAIMRQQLDKIQTTREQERKEIQRLTKELAEAKAQVAHLKDTMSSVGERLVDHGVQAMKCSCPVVKK</sequence>
<dbReference type="InterPro" id="IPR041078">
    <property type="entry name" value="Plavaka"/>
</dbReference>
<evidence type="ECO:0000313" key="3">
    <source>
        <dbReference type="EMBL" id="RDB16223.1"/>
    </source>
</evidence>
<evidence type="ECO:0000256" key="1">
    <source>
        <dbReference type="SAM" id="Coils"/>
    </source>
</evidence>
<dbReference type="Pfam" id="PF18759">
    <property type="entry name" value="Plavaka"/>
    <property type="match status" value="1"/>
</dbReference>
<keyword evidence="1" id="KW-0175">Coiled coil</keyword>
<organism evidence="3 4">
    <name type="scientific">Hypsizygus marmoreus</name>
    <name type="common">White beech mushroom</name>
    <name type="synonym">Agaricus marmoreus</name>
    <dbReference type="NCBI Taxonomy" id="39966"/>
    <lineage>
        <taxon>Eukaryota</taxon>
        <taxon>Fungi</taxon>
        <taxon>Dikarya</taxon>
        <taxon>Basidiomycota</taxon>
        <taxon>Agaricomycotina</taxon>
        <taxon>Agaricomycetes</taxon>
        <taxon>Agaricomycetidae</taxon>
        <taxon>Agaricales</taxon>
        <taxon>Tricholomatineae</taxon>
        <taxon>Lyophyllaceae</taxon>
        <taxon>Hypsizygus</taxon>
    </lineage>
</organism>
<feature type="region of interest" description="Disordered" evidence="2">
    <location>
        <begin position="1231"/>
        <end position="1440"/>
    </location>
</feature>
<feature type="compositionally biased region" description="Polar residues" evidence="2">
    <location>
        <begin position="1324"/>
        <end position="1339"/>
    </location>
</feature>
<keyword evidence="4" id="KW-1185">Reference proteome</keyword>
<protein>
    <submittedName>
        <fullName evidence="3">Uncharacterized protein</fullName>
    </submittedName>
</protein>
<feature type="compositionally biased region" description="Basic and acidic residues" evidence="2">
    <location>
        <begin position="1359"/>
        <end position="1375"/>
    </location>
</feature>
<feature type="coiled-coil region" evidence="1">
    <location>
        <begin position="1444"/>
        <end position="1485"/>
    </location>
</feature>
<dbReference type="Proteomes" id="UP000076154">
    <property type="component" value="Unassembled WGS sequence"/>
</dbReference>
<accession>A0A369J8Z9</accession>